<keyword evidence="2" id="KW-1185">Reference proteome</keyword>
<protein>
    <submittedName>
        <fullName evidence="1">15953_t:CDS:1</fullName>
    </submittedName>
</protein>
<accession>A0ACA9LIV8</accession>
<evidence type="ECO:0000313" key="1">
    <source>
        <dbReference type="EMBL" id="CAG8529186.1"/>
    </source>
</evidence>
<sequence length="71" mass="8701">MVKTSRGQQAALDYEHLLSYKEVELYWIDINDPSDDEMSLNEYENDNEIEWDDYREELRNNTYNYGYLCNY</sequence>
<comment type="caution">
    <text evidence="1">The sequence shown here is derived from an EMBL/GenBank/DDBJ whole genome shotgun (WGS) entry which is preliminary data.</text>
</comment>
<reference evidence="1" key="1">
    <citation type="submission" date="2021-06" db="EMBL/GenBank/DDBJ databases">
        <authorList>
            <person name="Kallberg Y."/>
            <person name="Tangrot J."/>
            <person name="Rosling A."/>
        </authorList>
    </citation>
    <scope>NUCLEOTIDE SEQUENCE</scope>
    <source>
        <strain evidence="1">28 12/20/2015</strain>
    </source>
</reference>
<evidence type="ECO:0000313" key="2">
    <source>
        <dbReference type="Proteomes" id="UP000789366"/>
    </source>
</evidence>
<name>A0ACA9LIV8_9GLOM</name>
<gene>
    <name evidence="1" type="ORF">SPELUC_LOCUS4287</name>
</gene>
<organism evidence="1 2">
    <name type="scientific">Cetraspora pellucida</name>
    <dbReference type="NCBI Taxonomy" id="1433469"/>
    <lineage>
        <taxon>Eukaryota</taxon>
        <taxon>Fungi</taxon>
        <taxon>Fungi incertae sedis</taxon>
        <taxon>Mucoromycota</taxon>
        <taxon>Glomeromycotina</taxon>
        <taxon>Glomeromycetes</taxon>
        <taxon>Diversisporales</taxon>
        <taxon>Gigasporaceae</taxon>
        <taxon>Cetraspora</taxon>
    </lineage>
</organism>
<dbReference type="EMBL" id="CAJVPW010003764">
    <property type="protein sequence ID" value="CAG8529186.1"/>
    <property type="molecule type" value="Genomic_DNA"/>
</dbReference>
<dbReference type="Proteomes" id="UP000789366">
    <property type="component" value="Unassembled WGS sequence"/>
</dbReference>
<proteinExistence type="predicted"/>